<dbReference type="Proteomes" id="UP000033054">
    <property type="component" value="Chromosome"/>
</dbReference>
<dbReference type="InterPro" id="IPR029063">
    <property type="entry name" value="SAM-dependent_MTases_sf"/>
</dbReference>
<dbReference type="Pfam" id="PF13649">
    <property type="entry name" value="Methyltransf_25"/>
    <property type="match status" value="1"/>
</dbReference>
<name>A0A0E3ZUR5_9BACT</name>
<evidence type="ECO:0000313" key="2">
    <source>
        <dbReference type="EMBL" id="AKD55378.1"/>
    </source>
</evidence>
<keyword evidence="2" id="KW-0808">Transferase</keyword>
<sequence>MATTPTSGGNFNWVAPVYDTLAFVVFGHKLQQAQVVFLDQIPAGANVLLVGGGTGWLLEQVLMRGNTKRIVYLEASRKMVALASRRMIQKSLLGSVDFRVGDETALSPDESFDVIITPFVLDLFTETTLKTQFIPQLLNVLKSTGLWLVTDFVQPPSWWQKVLLWIMIRFFRLTAGIEANRLANWQQCLFDADLALHKREHQVGGMVSAEVWVR</sequence>
<dbReference type="EMBL" id="CP010429">
    <property type="protein sequence ID" value="AKD55378.1"/>
    <property type="molecule type" value="Genomic_DNA"/>
</dbReference>
<dbReference type="AlphaFoldDB" id="A0A0E3ZUR5"/>
<dbReference type="Gene3D" id="3.40.50.150">
    <property type="entry name" value="Vaccinia Virus protein VP39"/>
    <property type="match status" value="1"/>
</dbReference>
<organism evidence="2 3">
    <name type="scientific">Spirosoma radiotolerans</name>
    <dbReference type="NCBI Taxonomy" id="1379870"/>
    <lineage>
        <taxon>Bacteria</taxon>
        <taxon>Pseudomonadati</taxon>
        <taxon>Bacteroidota</taxon>
        <taxon>Cytophagia</taxon>
        <taxon>Cytophagales</taxon>
        <taxon>Cytophagaceae</taxon>
        <taxon>Spirosoma</taxon>
    </lineage>
</organism>
<dbReference type="STRING" id="1379870.SD10_11185"/>
<proteinExistence type="predicted"/>
<keyword evidence="2" id="KW-0489">Methyltransferase</keyword>
<protein>
    <submittedName>
        <fullName evidence="2">Methyltransferase type 12</fullName>
    </submittedName>
</protein>
<dbReference type="GO" id="GO:0032259">
    <property type="term" value="P:methylation"/>
    <property type="evidence" value="ECO:0007669"/>
    <property type="project" value="UniProtKB-KW"/>
</dbReference>
<gene>
    <name evidence="2" type="ORF">SD10_11185</name>
</gene>
<dbReference type="OrthoDB" id="836632at2"/>
<dbReference type="HOGENOM" id="CLU_099465_0_0_10"/>
<keyword evidence="3" id="KW-1185">Reference proteome</keyword>
<dbReference type="InterPro" id="IPR041698">
    <property type="entry name" value="Methyltransf_25"/>
</dbReference>
<feature type="domain" description="Methyltransferase" evidence="1">
    <location>
        <begin position="47"/>
        <end position="145"/>
    </location>
</feature>
<dbReference type="PATRIC" id="fig|1379870.5.peg.2433"/>
<accession>A0A0E3ZUR5</accession>
<evidence type="ECO:0000259" key="1">
    <source>
        <dbReference type="Pfam" id="PF13649"/>
    </source>
</evidence>
<dbReference type="RefSeq" id="WP_046573871.1">
    <property type="nucleotide sequence ID" value="NZ_CP010429.1"/>
</dbReference>
<dbReference type="GO" id="GO:0008168">
    <property type="term" value="F:methyltransferase activity"/>
    <property type="evidence" value="ECO:0007669"/>
    <property type="project" value="UniProtKB-KW"/>
</dbReference>
<dbReference type="KEGG" id="srd:SD10_11185"/>
<reference evidence="2 3" key="1">
    <citation type="journal article" date="2014" name="Curr. Microbiol.">
        <title>Spirosoma radiotolerans sp. nov., a gamma-radiation-resistant bacterium isolated from gamma ray-irradiated soil.</title>
        <authorList>
            <person name="Lee J.J."/>
            <person name="Srinivasan S."/>
            <person name="Lim S."/>
            <person name="Joe M."/>
            <person name="Im S."/>
            <person name="Bae S.I."/>
            <person name="Park K.R."/>
            <person name="Han J.H."/>
            <person name="Park S.H."/>
            <person name="Joo B.M."/>
            <person name="Park S.J."/>
            <person name="Kim M.K."/>
        </authorList>
    </citation>
    <scope>NUCLEOTIDE SEQUENCE [LARGE SCALE GENOMIC DNA]</scope>
    <source>
        <strain evidence="2 3">DG5A</strain>
    </source>
</reference>
<dbReference type="CDD" id="cd02440">
    <property type="entry name" value="AdoMet_MTases"/>
    <property type="match status" value="1"/>
</dbReference>
<dbReference type="SUPFAM" id="SSF53335">
    <property type="entry name" value="S-adenosyl-L-methionine-dependent methyltransferases"/>
    <property type="match status" value="1"/>
</dbReference>
<evidence type="ECO:0000313" key="3">
    <source>
        <dbReference type="Proteomes" id="UP000033054"/>
    </source>
</evidence>